<evidence type="ECO:0000313" key="2">
    <source>
        <dbReference type="Proteomes" id="UP001189180"/>
    </source>
</evidence>
<evidence type="ECO:0000313" key="1">
    <source>
        <dbReference type="EMBL" id="CAM0512113.1"/>
    </source>
</evidence>
<proteinExistence type="predicted"/>
<gene>
    <name evidence="1" type="ORF">FHB240107_LOCUS4503</name>
</gene>
<name>A0ABC9HF40_FASHE</name>
<dbReference type="EMBL" id="CANUEZ050000193">
    <property type="protein sequence ID" value="CAM0512113.1"/>
    <property type="molecule type" value="Genomic_DNA"/>
</dbReference>
<accession>A0ABC9HF40</accession>
<dbReference type="AlphaFoldDB" id="A0ABC9HF40"/>
<organism evidence="1 2">
    <name type="scientific">Fasciola hepatica</name>
    <name type="common">Liver fluke</name>
    <dbReference type="NCBI Taxonomy" id="6192"/>
    <lineage>
        <taxon>Eukaryota</taxon>
        <taxon>Metazoa</taxon>
        <taxon>Spiralia</taxon>
        <taxon>Lophotrochozoa</taxon>
        <taxon>Platyhelminthes</taxon>
        <taxon>Trematoda</taxon>
        <taxon>Digenea</taxon>
        <taxon>Plagiorchiida</taxon>
        <taxon>Echinostomata</taxon>
        <taxon>Echinostomatoidea</taxon>
        <taxon>Fasciolidae</taxon>
        <taxon>Fasciola</taxon>
    </lineage>
</organism>
<dbReference type="Proteomes" id="UP001189180">
    <property type="component" value="Unassembled WGS sequence"/>
</dbReference>
<comment type="caution">
    <text evidence="1">The sequence shown here is derived from an EMBL/GenBank/DDBJ whole genome shotgun (WGS) entry which is preliminary data.</text>
</comment>
<sequence>MRQFPIGQVWCRSERLWGSFIHNQSDRLVETCTFQVIYVCTPSVYHLVSAQSLLIQLALANMPSKGLMLKQNTAQHDSSVILPMHAIDWHSGRS</sequence>
<keyword evidence="2" id="KW-1185">Reference proteome</keyword>
<protein>
    <submittedName>
        <fullName evidence="1">Uncharacterized protein</fullName>
    </submittedName>
</protein>
<reference evidence="1 2" key="1">
    <citation type="submission" date="2024-08" db="EMBL/GenBank/DDBJ databases">
        <authorList>
            <person name="Paterson S."/>
        </authorList>
    </citation>
    <scope>NUCLEOTIDE SEQUENCE [LARGE SCALE GENOMIC DNA]</scope>
</reference>